<name>A0A177W939_BATDL</name>
<dbReference type="eggNOG" id="KOG1919">
    <property type="taxonomic scope" value="Eukaryota"/>
</dbReference>
<dbReference type="PROSITE" id="PS50102">
    <property type="entry name" value="RRM"/>
    <property type="match status" value="1"/>
</dbReference>
<accession>A0A177W939</accession>
<dbReference type="PROSITE" id="PS01129">
    <property type="entry name" value="PSI_RLU"/>
    <property type="match status" value="1"/>
</dbReference>
<dbReference type="InterPro" id="IPR020103">
    <property type="entry name" value="PsdUridine_synth_cat_dom_sf"/>
</dbReference>
<evidence type="ECO:0000313" key="7">
    <source>
        <dbReference type="Proteomes" id="UP000077115"/>
    </source>
</evidence>
<feature type="compositionally biased region" description="Low complexity" evidence="4">
    <location>
        <begin position="45"/>
        <end position="54"/>
    </location>
</feature>
<evidence type="ECO:0000256" key="2">
    <source>
        <dbReference type="PIRSR" id="PIRSR606225-1"/>
    </source>
</evidence>
<evidence type="ECO:0000256" key="4">
    <source>
        <dbReference type="SAM" id="MobiDB-lite"/>
    </source>
</evidence>
<dbReference type="EMBL" id="DS022300">
    <property type="protein sequence ID" value="OAJ36589.1"/>
    <property type="molecule type" value="Genomic_DNA"/>
</dbReference>
<dbReference type="SMART" id="SM00360">
    <property type="entry name" value="RRM"/>
    <property type="match status" value="1"/>
</dbReference>
<dbReference type="PANTHER" id="PTHR21600:SF40">
    <property type="entry name" value="PSEUDOURIDYLATE SYNTHASE RPUSD2"/>
    <property type="match status" value="1"/>
</dbReference>
<dbReference type="SUPFAM" id="SSF54928">
    <property type="entry name" value="RNA-binding domain, RBD"/>
    <property type="match status" value="1"/>
</dbReference>
<dbReference type="InterPro" id="IPR006145">
    <property type="entry name" value="PsdUridine_synth_RsuA/RluA"/>
</dbReference>
<dbReference type="OrthoDB" id="424794at2759"/>
<feature type="compositionally biased region" description="Gly residues" evidence="4">
    <location>
        <begin position="561"/>
        <end position="582"/>
    </location>
</feature>
<dbReference type="NCBIfam" id="TIGR00005">
    <property type="entry name" value="rluA_subfam"/>
    <property type="match status" value="1"/>
</dbReference>
<dbReference type="Pfam" id="PF00849">
    <property type="entry name" value="PseudoU_synth_2"/>
    <property type="match status" value="1"/>
</dbReference>
<dbReference type="GO" id="GO:0009982">
    <property type="term" value="F:pseudouridine synthase activity"/>
    <property type="evidence" value="ECO:0007669"/>
    <property type="project" value="InterPro"/>
</dbReference>
<dbReference type="InterPro" id="IPR006225">
    <property type="entry name" value="PsdUridine_synth_RluC/D"/>
</dbReference>
<dbReference type="InterPro" id="IPR012677">
    <property type="entry name" value="Nucleotide-bd_a/b_plait_sf"/>
</dbReference>
<feature type="compositionally biased region" description="Basic and acidic residues" evidence="4">
    <location>
        <begin position="583"/>
        <end position="597"/>
    </location>
</feature>
<evidence type="ECO:0000256" key="3">
    <source>
        <dbReference type="PROSITE-ProRule" id="PRU00176"/>
    </source>
</evidence>
<dbReference type="InterPro" id="IPR035979">
    <property type="entry name" value="RBD_domain_sf"/>
</dbReference>
<dbReference type="STRING" id="403673.A0A177W939"/>
<feature type="domain" description="RRM" evidence="5">
    <location>
        <begin position="474"/>
        <end position="552"/>
    </location>
</feature>
<dbReference type="SUPFAM" id="SSF55120">
    <property type="entry name" value="Pseudouridine synthase"/>
    <property type="match status" value="1"/>
</dbReference>
<feature type="region of interest" description="Disordered" evidence="4">
    <location>
        <begin position="1"/>
        <end position="75"/>
    </location>
</feature>
<dbReference type="CDD" id="cd21608">
    <property type="entry name" value="RRM2_NsCP33_like"/>
    <property type="match status" value="1"/>
</dbReference>
<feature type="region of interest" description="Disordered" evidence="4">
    <location>
        <begin position="552"/>
        <end position="597"/>
    </location>
</feature>
<dbReference type="Gene3D" id="3.30.2350.10">
    <property type="entry name" value="Pseudouridine synthase"/>
    <property type="match status" value="1"/>
</dbReference>
<protein>
    <recommendedName>
        <fullName evidence="5">RRM domain-containing protein</fullName>
    </recommendedName>
</protein>
<dbReference type="PANTHER" id="PTHR21600">
    <property type="entry name" value="MITOCHONDRIAL RNA PSEUDOURIDINE SYNTHASE"/>
    <property type="match status" value="1"/>
</dbReference>
<dbReference type="GO" id="GO:0003723">
    <property type="term" value="F:RNA binding"/>
    <property type="evidence" value="ECO:0007669"/>
    <property type="project" value="UniProtKB-UniRule"/>
</dbReference>
<dbReference type="Pfam" id="PF00076">
    <property type="entry name" value="RRM_1"/>
    <property type="match status" value="1"/>
</dbReference>
<gene>
    <name evidence="6" type="ORF">BDEG_20751</name>
</gene>
<evidence type="ECO:0000256" key="1">
    <source>
        <dbReference type="ARBA" id="ARBA00022884"/>
    </source>
</evidence>
<dbReference type="InterPro" id="IPR006224">
    <property type="entry name" value="PsdUridine_synth_RluA-like_CS"/>
</dbReference>
<keyword evidence="1 3" id="KW-0694">RNA-binding</keyword>
<dbReference type="InterPro" id="IPR050188">
    <property type="entry name" value="RluA_PseudoU_synthase"/>
</dbReference>
<dbReference type="InterPro" id="IPR048289">
    <property type="entry name" value="RRM2_NsCP33-like"/>
</dbReference>
<evidence type="ECO:0000313" key="6">
    <source>
        <dbReference type="EMBL" id="OAJ36589.1"/>
    </source>
</evidence>
<dbReference type="Gene3D" id="3.30.70.330">
    <property type="match status" value="1"/>
</dbReference>
<feature type="active site" evidence="2">
    <location>
        <position position="215"/>
    </location>
</feature>
<dbReference type="Proteomes" id="UP000077115">
    <property type="component" value="Unassembled WGS sequence"/>
</dbReference>
<proteinExistence type="predicted"/>
<dbReference type="InterPro" id="IPR000504">
    <property type="entry name" value="RRM_dom"/>
</dbReference>
<dbReference type="GO" id="GO:0000455">
    <property type="term" value="P:enzyme-directed rRNA pseudouridine synthesis"/>
    <property type="evidence" value="ECO:0007669"/>
    <property type="project" value="TreeGrafter"/>
</dbReference>
<reference evidence="6 7" key="1">
    <citation type="submission" date="2006-10" db="EMBL/GenBank/DDBJ databases">
        <title>The Genome Sequence of Batrachochytrium dendrobatidis JEL423.</title>
        <authorList>
            <consortium name="The Broad Institute Genome Sequencing Platform"/>
            <person name="Birren B."/>
            <person name="Lander E."/>
            <person name="Galagan J."/>
            <person name="Cuomo C."/>
            <person name="Devon K."/>
            <person name="Jaffe D."/>
            <person name="Butler J."/>
            <person name="Alvarez P."/>
            <person name="Gnerre S."/>
            <person name="Grabherr M."/>
            <person name="Kleber M."/>
            <person name="Mauceli E."/>
            <person name="Brockman W."/>
            <person name="Young S."/>
            <person name="LaButti K."/>
            <person name="Sykes S."/>
            <person name="DeCaprio D."/>
            <person name="Crawford M."/>
            <person name="Koehrsen M."/>
            <person name="Engels R."/>
            <person name="Montgomery P."/>
            <person name="Pearson M."/>
            <person name="Howarth C."/>
            <person name="Larson L."/>
            <person name="White J."/>
            <person name="O'Leary S."/>
            <person name="Kodira C."/>
            <person name="Zeng Q."/>
            <person name="Yandava C."/>
            <person name="Alvarado L."/>
            <person name="Longcore J."/>
            <person name="James T."/>
        </authorList>
    </citation>
    <scope>NUCLEOTIDE SEQUENCE [LARGE SCALE GENOMIC DNA]</scope>
    <source>
        <strain evidence="6 7">JEL423</strain>
    </source>
</reference>
<organism evidence="6 7">
    <name type="scientific">Batrachochytrium dendrobatidis (strain JEL423)</name>
    <dbReference type="NCBI Taxonomy" id="403673"/>
    <lineage>
        <taxon>Eukaryota</taxon>
        <taxon>Fungi</taxon>
        <taxon>Fungi incertae sedis</taxon>
        <taxon>Chytridiomycota</taxon>
        <taxon>Chytridiomycota incertae sedis</taxon>
        <taxon>Chytridiomycetes</taxon>
        <taxon>Rhizophydiales</taxon>
        <taxon>Rhizophydiales incertae sedis</taxon>
        <taxon>Batrachochytrium</taxon>
    </lineage>
</organism>
<dbReference type="VEuPathDB" id="FungiDB:BDEG_20751"/>
<sequence length="597" mass="66782">MSDRIPSIQTPSTHDDPSLGQKRLYSTVCDHDITHKPSKERRQKGTGPNPTGPKKTPPPMSRKVRDQPNSTPPEYIVENGLRKVKPYLYVYQTYAKQRWLGMTVFEVFSKEFHDRPAEVYRQAILKGRIKINGKAVPLDYVIRNSDLVENTVHRHEPVITDTPIEIVHQSDSVLVVNKPSSIPVHPTGRYRYNTVIHLLEYENKMNDLFLVNRIDRLTSGLVLIARDKNKAAYMMQEMRERRIHKTYLARVKGEFPADAIECHEPIETVEFKVGVNIVSPTGKPCSTLFKRLSYNGLTSVVQCEPLTGRTHQIRVHLQFLGHPIANDPIYGCSEWGKDMGKGGLDPKAVTMTANRVTAAVFPSEQELVDHDNVDDADADPIANCVECRLKRSDPIPEQLVIWLHSWKYKGDSGWDFETSMPDWAHESYQGDQQLLVSIQMSFILKRSVLQPALFKAANPLSRALISTSAISLEKKLFIGNLAWSVDEQTLANAFAVHGELIECNIARDRESGRARGFAFVTFQDDDAALKAIEALNGAEIADRAIRVSEAISRDRSADNRGNGGRGGYGGNRGGNRGGFGGNRGDEEGRRGGNDNGF</sequence>
<dbReference type="CDD" id="cd02557">
    <property type="entry name" value="PseudoU_synth_ScRIB2"/>
    <property type="match status" value="1"/>
</dbReference>
<evidence type="ECO:0000259" key="5">
    <source>
        <dbReference type="PROSITE" id="PS50102"/>
    </source>
</evidence>
<dbReference type="AlphaFoldDB" id="A0A177W939"/>
<reference evidence="6 7" key="2">
    <citation type="submission" date="2016-05" db="EMBL/GenBank/DDBJ databases">
        <title>Lineage-specific infection strategies underlie the spectrum of fungal disease in amphibians.</title>
        <authorList>
            <person name="Cuomo C.A."/>
            <person name="Farrer R.A."/>
            <person name="James T."/>
            <person name="Longcore J."/>
            <person name="Birren B."/>
        </authorList>
    </citation>
    <scope>NUCLEOTIDE SEQUENCE [LARGE SCALE GENOMIC DNA]</scope>
    <source>
        <strain evidence="6 7">JEL423</strain>
    </source>
</reference>